<accession>A0A9P6ARA0</accession>
<evidence type="ECO:0000313" key="2">
    <source>
        <dbReference type="Proteomes" id="UP000886523"/>
    </source>
</evidence>
<keyword evidence="2" id="KW-1185">Reference proteome</keyword>
<dbReference type="EMBL" id="MU129016">
    <property type="protein sequence ID" value="KAF9510453.1"/>
    <property type="molecule type" value="Genomic_DNA"/>
</dbReference>
<comment type="caution">
    <text evidence="1">The sequence shown here is derived from an EMBL/GenBank/DDBJ whole genome shotgun (WGS) entry which is preliminary data.</text>
</comment>
<organism evidence="1 2">
    <name type="scientific">Hydnum rufescens UP504</name>
    <dbReference type="NCBI Taxonomy" id="1448309"/>
    <lineage>
        <taxon>Eukaryota</taxon>
        <taxon>Fungi</taxon>
        <taxon>Dikarya</taxon>
        <taxon>Basidiomycota</taxon>
        <taxon>Agaricomycotina</taxon>
        <taxon>Agaricomycetes</taxon>
        <taxon>Cantharellales</taxon>
        <taxon>Hydnaceae</taxon>
        <taxon>Hydnum</taxon>
    </lineage>
</organism>
<gene>
    <name evidence="1" type="ORF">BS47DRAFT_1395988</name>
</gene>
<protein>
    <submittedName>
        <fullName evidence="1">Uncharacterized protein</fullName>
    </submittedName>
</protein>
<reference evidence="1" key="1">
    <citation type="journal article" date="2020" name="Nat. Commun.">
        <title>Large-scale genome sequencing of mycorrhizal fungi provides insights into the early evolution of symbiotic traits.</title>
        <authorList>
            <person name="Miyauchi S."/>
            <person name="Kiss E."/>
            <person name="Kuo A."/>
            <person name="Drula E."/>
            <person name="Kohler A."/>
            <person name="Sanchez-Garcia M."/>
            <person name="Morin E."/>
            <person name="Andreopoulos B."/>
            <person name="Barry K.W."/>
            <person name="Bonito G."/>
            <person name="Buee M."/>
            <person name="Carver A."/>
            <person name="Chen C."/>
            <person name="Cichocki N."/>
            <person name="Clum A."/>
            <person name="Culley D."/>
            <person name="Crous P.W."/>
            <person name="Fauchery L."/>
            <person name="Girlanda M."/>
            <person name="Hayes R.D."/>
            <person name="Keri Z."/>
            <person name="LaButti K."/>
            <person name="Lipzen A."/>
            <person name="Lombard V."/>
            <person name="Magnuson J."/>
            <person name="Maillard F."/>
            <person name="Murat C."/>
            <person name="Nolan M."/>
            <person name="Ohm R.A."/>
            <person name="Pangilinan J."/>
            <person name="Pereira M.F."/>
            <person name="Perotto S."/>
            <person name="Peter M."/>
            <person name="Pfister S."/>
            <person name="Riley R."/>
            <person name="Sitrit Y."/>
            <person name="Stielow J.B."/>
            <person name="Szollosi G."/>
            <person name="Zifcakova L."/>
            <person name="Stursova M."/>
            <person name="Spatafora J.W."/>
            <person name="Tedersoo L."/>
            <person name="Vaario L.M."/>
            <person name="Yamada A."/>
            <person name="Yan M."/>
            <person name="Wang P."/>
            <person name="Xu J."/>
            <person name="Bruns T."/>
            <person name="Baldrian P."/>
            <person name="Vilgalys R."/>
            <person name="Dunand C."/>
            <person name="Henrissat B."/>
            <person name="Grigoriev I.V."/>
            <person name="Hibbett D."/>
            <person name="Nagy L.G."/>
            <person name="Martin F.M."/>
        </authorList>
    </citation>
    <scope>NUCLEOTIDE SEQUENCE</scope>
    <source>
        <strain evidence="1">UP504</strain>
    </source>
</reference>
<name>A0A9P6ARA0_9AGAM</name>
<evidence type="ECO:0000313" key="1">
    <source>
        <dbReference type="EMBL" id="KAF9510453.1"/>
    </source>
</evidence>
<dbReference type="AlphaFoldDB" id="A0A9P6ARA0"/>
<sequence length="177" mass="20065">MSPKRGLKLKMQKHSVKSIGVAWCSTLTFHSEQDDDRGRVRPFTVPEFQAFAKETGLNTIAVQQMTRYRRLRWPFYHQFTVITTVKILPSALEARMFSLPTLEGRNVLLEDLDPAVNGISFRIDRGRRSEWGEGIFEPSTHQKCDDTLEIIRPGAKPWGDQALANSKSHGALLANQA</sequence>
<dbReference type="Proteomes" id="UP000886523">
    <property type="component" value="Unassembled WGS sequence"/>
</dbReference>
<proteinExistence type="predicted"/>